<name>A0A8X6K006_9ARAC</name>
<dbReference type="EMBL" id="BMAV01026415">
    <property type="protein sequence ID" value="GFS50134.1"/>
    <property type="molecule type" value="Genomic_DNA"/>
</dbReference>
<protein>
    <submittedName>
        <fullName evidence="1">Uncharacterized protein</fullName>
    </submittedName>
</protein>
<keyword evidence="2" id="KW-1185">Reference proteome</keyword>
<comment type="caution">
    <text evidence="1">The sequence shown here is derived from an EMBL/GenBank/DDBJ whole genome shotgun (WGS) entry which is preliminary data.</text>
</comment>
<dbReference type="AlphaFoldDB" id="A0A8X6K006"/>
<sequence>MVNKGFVFVKPHKKESQNVMSGDLGGHFNNVYHYDQFVVGDVHSDTFSRYYENEEAPNQKAQNVLCGFVGSMLTILSIQERRIFQNLEYLVAFTTLYTLGTKKMKKKGTFFFRHGGTKSLFHHYLKIWWSCEGGSEINFLPLQESCWCEYGRKWNIA</sequence>
<organism evidence="1 2">
    <name type="scientific">Trichonephila inaurata madagascariensis</name>
    <dbReference type="NCBI Taxonomy" id="2747483"/>
    <lineage>
        <taxon>Eukaryota</taxon>
        <taxon>Metazoa</taxon>
        <taxon>Ecdysozoa</taxon>
        <taxon>Arthropoda</taxon>
        <taxon>Chelicerata</taxon>
        <taxon>Arachnida</taxon>
        <taxon>Araneae</taxon>
        <taxon>Araneomorphae</taxon>
        <taxon>Entelegynae</taxon>
        <taxon>Araneoidea</taxon>
        <taxon>Nephilidae</taxon>
        <taxon>Trichonephila</taxon>
        <taxon>Trichonephila inaurata</taxon>
    </lineage>
</organism>
<gene>
    <name evidence="1" type="ORF">TNIN_259771</name>
</gene>
<evidence type="ECO:0000313" key="1">
    <source>
        <dbReference type="EMBL" id="GFS50134.1"/>
    </source>
</evidence>
<dbReference type="Proteomes" id="UP000886998">
    <property type="component" value="Unassembled WGS sequence"/>
</dbReference>
<accession>A0A8X6K006</accession>
<reference evidence="1" key="1">
    <citation type="submission" date="2020-08" db="EMBL/GenBank/DDBJ databases">
        <title>Multicomponent nature underlies the extraordinary mechanical properties of spider dragline silk.</title>
        <authorList>
            <person name="Kono N."/>
            <person name="Nakamura H."/>
            <person name="Mori M."/>
            <person name="Yoshida Y."/>
            <person name="Ohtoshi R."/>
            <person name="Malay A.D."/>
            <person name="Moran D.A.P."/>
            <person name="Tomita M."/>
            <person name="Numata K."/>
            <person name="Arakawa K."/>
        </authorList>
    </citation>
    <scope>NUCLEOTIDE SEQUENCE</scope>
</reference>
<evidence type="ECO:0000313" key="2">
    <source>
        <dbReference type="Proteomes" id="UP000886998"/>
    </source>
</evidence>
<proteinExistence type="predicted"/>